<protein>
    <submittedName>
        <fullName evidence="2">Uncharacterized protein</fullName>
    </submittedName>
</protein>
<evidence type="ECO:0000313" key="3">
    <source>
        <dbReference type="Proteomes" id="UP000822688"/>
    </source>
</evidence>
<name>A0A8T0HUV0_CERPU</name>
<sequence>MINGVPWWFLTRRNDSLSCASGDTVPVTPNTLLQNFTNRMPIGTAVSTDKSPSAGTMSHDISPHPSDANTPISQPHRPSIHRLPATGNLESELGDPALQDGVTTRGMANATDPKPRERGPREKFDLTLLPRIQSTALAANTLCFILHPDSGNAIVAEGWTGGSWKSPKQKFGHLCAAGEQMVQVHKILRPGLPLPFLEERQLFSVLEHALVKPSGSSVYVKWLSNLLVKKNKSSASSKIG</sequence>
<gene>
    <name evidence="2" type="ORF">KC19_VG277600</name>
</gene>
<dbReference type="Proteomes" id="UP000822688">
    <property type="component" value="Chromosome V"/>
</dbReference>
<feature type="region of interest" description="Disordered" evidence="1">
    <location>
        <begin position="99"/>
        <end position="121"/>
    </location>
</feature>
<comment type="caution">
    <text evidence="2">The sequence shown here is derived from an EMBL/GenBank/DDBJ whole genome shotgun (WGS) entry which is preliminary data.</text>
</comment>
<reference evidence="2" key="1">
    <citation type="submission" date="2020-06" db="EMBL/GenBank/DDBJ databases">
        <title>WGS assembly of Ceratodon purpureus strain R40.</title>
        <authorList>
            <person name="Carey S.B."/>
            <person name="Jenkins J."/>
            <person name="Shu S."/>
            <person name="Lovell J.T."/>
            <person name="Sreedasyam A."/>
            <person name="Maumus F."/>
            <person name="Tiley G.P."/>
            <person name="Fernandez-Pozo N."/>
            <person name="Barry K."/>
            <person name="Chen C."/>
            <person name="Wang M."/>
            <person name="Lipzen A."/>
            <person name="Daum C."/>
            <person name="Saski C.A."/>
            <person name="Payton A.C."/>
            <person name="Mcbreen J.C."/>
            <person name="Conrad R.E."/>
            <person name="Kollar L.M."/>
            <person name="Olsson S."/>
            <person name="Huttunen S."/>
            <person name="Landis J.B."/>
            <person name="Wickett N.J."/>
            <person name="Johnson M.G."/>
            <person name="Rensing S.A."/>
            <person name="Grimwood J."/>
            <person name="Schmutz J."/>
            <person name="Mcdaniel S.F."/>
        </authorList>
    </citation>
    <scope>NUCLEOTIDE SEQUENCE</scope>
    <source>
        <strain evidence="2">R40</strain>
    </source>
</reference>
<dbReference type="EMBL" id="CM026426">
    <property type="protein sequence ID" value="KAG0574626.1"/>
    <property type="molecule type" value="Genomic_DNA"/>
</dbReference>
<accession>A0A8T0HUV0</accession>
<organism evidence="2 3">
    <name type="scientific">Ceratodon purpureus</name>
    <name type="common">Fire moss</name>
    <name type="synonym">Dicranum purpureum</name>
    <dbReference type="NCBI Taxonomy" id="3225"/>
    <lineage>
        <taxon>Eukaryota</taxon>
        <taxon>Viridiplantae</taxon>
        <taxon>Streptophyta</taxon>
        <taxon>Embryophyta</taxon>
        <taxon>Bryophyta</taxon>
        <taxon>Bryophytina</taxon>
        <taxon>Bryopsida</taxon>
        <taxon>Dicranidae</taxon>
        <taxon>Pseudoditrichales</taxon>
        <taxon>Ditrichaceae</taxon>
        <taxon>Ceratodon</taxon>
    </lineage>
</organism>
<evidence type="ECO:0000313" key="2">
    <source>
        <dbReference type="EMBL" id="KAG0574626.1"/>
    </source>
</evidence>
<keyword evidence="3" id="KW-1185">Reference proteome</keyword>
<dbReference type="AlphaFoldDB" id="A0A8T0HUV0"/>
<feature type="compositionally biased region" description="Polar residues" evidence="1">
    <location>
        <begin position="45"/>
        <end position="56"/>
    </location>
</feature>
<feature type="region of interest" description="Disordered" evidence="1">
    <location>
        <begin position="44"/>
        <end position="76"/>
    </location>
</feature>
<proteinExistence type="predicted"/>
<evidence type="ECO:0000256" key="1">
    <source>
        <dbReference type="SAM" id="MobiDB-lite"/>
    </source>
</evidence>